<keyword evidence="1" id="KW-0732">Signal</keyword>
<gene>
    <name evidence="2" type="ORF">ATANTOWER_009036</name>
</gene>
<reference evidence="2 3" key="1">
    <citation type="submission" date="2021-07" db="EMBL/GenBank/DDBJ databases">
        <authorList>
            <person name="Palmer J.M."/>
        </authorList>
    </citation>
    <scope>NUCLEOTIDE SEQUENCE [LARGE SCALE GENOMIC DNA]</scope>
    <source>
        <strain evidence="2 3">AT_MEX2019</strain>
        <tissue evidence="2">Muscle</tissue>
    </source>
</reference>
<dbReference type="Proteomes" id="UP001345963">
    <property type="component" value="Unassembled WGS sequence"/>
</dbReference>
<feature type="signal peptide" evidence="1">
    <location>
        <begin position="1"/>
        <end position="19"/>
    </location>
</feature>
<proteinExistence type="predicted"/>
<evidence type="ECO:0000256" key="1">
    <source>
        <dbReference type="SAM" id="SignalP"/>
    </source>
</evidence>
<feature type="chain" id="PRO_5046826990" description="Secreted protein" evidence="1">
    <location>
        <begin position="20"/>
        <end position="117"/>
    </location>
</feature>
<name>A0ABU7C0J3_9TELE</name>
<protein>
    <recommendedName>
        <fullName evidence="4">Secreted protein</fullName>
    </recommendedName>
</protein>
<organism evidence="2 3">
    <name type="scientific">Ataeniobius toweri</name>
    <dbReference type="NCBI Taxonomy" id="208326"/>
    <lineage>
        <taxon>Eukaryota</taxon>
        <taxon>Metazoa</taxon>
        <taxon>Chordata</taxon>
        <taxon>Craniata</taxon>
        <taxon>Vertebrata</taxon>
        <taxon>Euteleostomi</taxon>
        <taxon>Actinopterygii</taxon>
        <taxon>Neopterygii</taxon>
        <taxon>Teleostei</taxon>
        <taxon>Neoteleostei</taxon>
        <taxon>Acanthomorphata</taxon>
        <taxon>Ovalentaria</taxon>
        <taxon>Atherinomorphae</taxon>
        <taxon>Cyprinodontiformes</taxon>
        <taxon>Goodeidae</taxon>
        <taxon>Ataeniobius</taxon>
    </lineage>
</organism>
<sequence length="117" mass="13243">MYFILISFIIILKDSMLLSLSSCIMRFSLVKTKQRKTGGENQTGQSSRSCLPLLPRTRSYFSLKILCKYGPRSAEGIIRADLFSIQELYMSRVRKRASNIAADAQIQTLHICTNSAM</sequence>
<dbReference type="EMBL" id="JAHUTI010070937">
    <property type="protein sequence ID" value="MED6255390.1"/>
    <property type="molecule type" value="Genomic_DNA"/>
</dbReference>
<accession>A0ABU7C0J3</accession>
<evidence type="ECO:0000313" key="3">
    <source>
        <dbReference type="Proteomes" id="UP001345963"/>
    </source>
</evidence>
<keyword evidence="3" id="KW-1185">Reference proteome</keyword>
<evidence type="ECO:0008006" key="4">
    <source>
        <dbReference type="Google" id="ProtNLM"/>
    </source>
</evidence>
<comment type="caution">
    <text evidence="2">The sequence shown here is derived from an EMBL/GenBank/DDBJ whole genome shotgun (WGS) entry which is preliminary data.</text>
</comment>
<evidence type="ECO:0000313" key="2">
    <source>
        <dbReference type="EMBL" id="MED6255390.1"/>
    </source>
</evidence>